<reference evidence="2 3" key="1">
    <citation type="submission" date="2024-01" db="EMBL/GenBank/DDBJ databases">
        <title>The genomes of 5 underutilized Papilionoideae crops provide insights into root nodulation and disease resistanc.</title>
        <authorList>
            <person name="Jiang F."/>
        </authorList>
    </citation>
    <scope>NUCLEOTIDE SEQUENCE [LARGE SCALE GENOMIC DNA]</scope>
    <source>
        <strain evidence="2">LVBAO_FW01</strain>
        <tissue evidence="2">Leaves</tissue>
    </source>
</reference>
<feature type="region of interest" description="Disordered" evidence="1">
    <location>
        <begin position="70"/>
        <end position="99"/>
    </location>
</feature>
<keyword evidence="3" id="KW-1185">Reference proteome</keyword>
<evidence type="ECO:0000313" key="2">
    <source>
        <dbReference type="EMBL" id="KAK7338683.1"/>
    </source>
</evidence>
<sequence length="160" mass="17490">MKSSCLDHKIVRDDTTYSPTSISTKGGAWDDAIGKNGQELDEGLEERNEEGQPPLDLGFFHSKDAIRLEITSGEEPSRSREEKFSKKGGRSCRGGDENSIIIFGDGPDERWGKTIIGKRKIDFANDGSRGWKEVVAIFGDGLNMLFLDRGLGGQNIVIGG</sequence>
<dbReference type="Proteomes" id="UP001367508">
    <property type="component" value="Unassembled WGS sequence"/>
</dbReference>
<organism evidence="2 3">
    <name type="scientific">Canavalia gladiata</name>
    <name type="common">Sword bean</name>
    <name type="synonym">Dolichos gladiatus</name>
    <dbReference type="NCBI Taxonomy" id="3824"/>
    <lineage>
        <taxon>Eukaryota</taxon>
        <taxon>Viridiplantae</taxon>
        <taxon>Streptophyta</taxon>
        <taxon>Embryophyta</taxon>
        <taxon>Tracheophyta</taxon>
        <taxon>Spermatophyta</taxon>
        <taxon>Magnoliopsida</taxon>
        <taxon>eudicotyledons</taxon>
        <taxon>Gunneridae</taxon>
        <taxon>Pentapetalae</taxon>
        <taxon>rosids</taxon>
        <taxon>fabids</taxon>
        <taxon>Fabales</taxon>
        <taxon>Fabaceae</taxon>
        <taxon>Papilionoideae</taxon>
        <taxon>50 kb inversion clade</taxon>
        <taxon>NPAAA clade</taxon>
        <taxon>indigoferoid/millettioid clade</taxon>
        <taxon>Phaseoleae</taxon>
        <taxon>Canavalia</taxon>
    </lineage>
</organism>
<comment type="caution">
    <text evidence="2">The sequence shown here is derived from an EMBL/GenBank/DDBJ whole genome shotgun (WGS) entry which is preliminary data.</text>
</comment>
<evidence type="ECO:0000256" key="1">
    <source>
        <dbReference type="SAM" id="MobiDB-lite"/>
    </source>
</evidence>
<protein>
    <submittedName>
        <fullName evidence="2">Uncharacterized protein</fullName>
    </submittedName>
</protein>
<proteinExistence type="predicted"/>
<dbReference type="EMBL" id="JAYMYQ010000004">
    <property type="protein sequence ID" value="KAK7338683.1"/>
    <property type="molecule type" value="Genomic_DNA"/>
</dbReference>
<accession>A0AAN9LR41</accession>
<name>A0AAN9LR41_CANGL</name>
<gene>
    <name evidence="2" type="ORF">VNO77_19308</name>
</gene>
<evidence type="ECO:0000313" key="3">
    <source>
        <dbReference type="Proteomes" id="UP001367508"/>
    </source>
</evidence>
<feature type="region of interest" description="Disordered" evidence="1">
    <location>
        <begin position="16"/>
        <end position="57"/>
    </location>
</feature>
<feature type="compositionally biased region" description="Basic and acidic residues" evidence="1">
    <location>
        <begin position="75"/>
        <end position="85"/>
    </location>
</feature>
<dbReference type="AlphaFoldDB" id="A0AAN9LR41"/>